<feature type="domain" description="RanBP2-type" evidence="6">
    <location>
        <begin position="133"/>
        <end position="162"/>
    </location>
</feature>
<dbReference type="SMART" id="SM00547">
    <property type="entry name" value="ZnF_RBZ"/>
    <property type="match status" value="1"/>
</dbReference>
<feature type="region of interest" description="Disordered" evidence="5">
    <location>
        <begin position="20"/>
        <end position="84"/>
    </location>
</feature>
<dbReference type="SUPFAM" id="SSF90209">
    <property type="entry name" value="Ran binding protein zinc finger-like"/>
    <property type="match status" value="1"/>
</dbReference>
<dbReference type="PROSITE" id="PS50199">
    <property type="entry name" value="ZF_RANBP2_2"/>
    <property type="match status" value="1"/>
</dbReference>
<dbReference type="PROSITE" id="PS01358">
    <property type="entry name" value="ZF_RANBP2_1"/>
    <property type="match status" value="1"/>
</dbReference>
<dbReference type="GO" id="GO:0008270">
    <property type="term" value="F:zinc ion binding"/>
    <property type="evidence" value="ECO:0007669"/>
    <property type="project" value="UniProtKB-KW"/>
</dbReference>
<organism evidence="7">
    <name type="scientific">Aplanochytrium stocchinoi</name>
    <dbReference type="NCBI Taxonomy" id="215587"/>
    <lineage>
        <taxon>Eukaryota</taxon>
        <taxon>Sar</taxon>
        <taxon>Stramenopiles</taxon>
        <taxon>Bigyra</taxon>
        <taxon>Labyrinthulomycetes</taxon>
        <taxon>Thraustochytrida</taxon>
        <taxon>Thraustochytriidae</taxon>
        <taxon>Aplanochytrium</taxon>
    </lineage>
</organism>
<keyword evidence="1" id="KW-0479">Metal-binding</keyword>
<gene>
    <name evidence="7" type="ORF">ASTO00021_LOCUS14688</name>
</gene>
<evidence type="ECO:0000313" key="7">
    <source>
        <dbReference type="EMBL" id="CAE0444642.1"/>
    </source>
</evidence>
<feature type="compositionally biased region" description="Basic and acidic residues" evidence="5">
    <location>
        <begin position="70"/>
        <end position="79"/>
    </location>
</feature>
<dbReference type="AlphaFoldDB" id="A0A7S3V0V1"/>
<evidence type="ECO:0000256" key="2">
    <source>
        <dbReference type="ARBA" id="ARBA00022771"/>
    </source>
</evidence>
<evidence type="ECO:0000256" key="4">
    <source>
        <dbReference type="PROSITE-ProRule" id="PRU00322"/>
    </source>
</evidence>
<evidence type="ECO:0000256" key="1">
    <source>
        <dbReference type="ARBA" id="ARBA00022723"/>
    </source>
</evidence>
<sequence>MEFAPSHNHIYAELLAEVENEAKESGSASEKALDKSSVESDTDDSDDDFADELESQLTNEKAKRHKAVHKRSEPQRNEILETENSVIGSTQTQIKNANCLNAILEAEQLENAACMSRTSAKTVTHTNLSSSSNRSEWRCPTCTFDNETTRFKCEMCNSQNPAWSKVNHIDKLPVAMIQVIFSFFQVGTRLGRVCKKFQRVNTIGCRNRIKELFTSEVGVELSQVLEGLLYGYCAAKVDQKYLQKSRSILLNLRTNTKQKSSVVERLKNGVLAANKFVRGIVGNQPILFASEEHIEQHERWCKQQMDKTTIKEQAPNGQGLFKCEHCKSQKIHYRLWKRKQQVDRYRIVLRCHDCGHNWDN</sequence>
<accession>A0A7S3V0V1</accession>
<proteinExistence type="predicted"/>
<dbReference type="InterPro" id="IPR036443">
    <property type="entry name" value="Znf_RanBP2_sf"/>
</dbReference>
<dbReference type="InterPro" id="IPR001876">
    <property type="entry name" value="Znf_RanBP2"/>
</dbReference>
<dbReference type="Gene3D" id="2.30.30.380">
    <property type="entry name" value="Zn-finger domain of Sec23/24"/>
    <property type="match status" value="1"/>
</dbReference>
<evidence type="ECO:0000259" key="6">
    <source>
        <dbReference type="PROSITE" id="PS50199"/>
    </source>
</evidence>
<dbReference type="EMBL" id="HBIN01019251">
    <property type="protein sequence ID" value="CAE0444642.1"/>
    <property type="molecule type" value="Transcribed_RNA"/>
</dbReference>
<evidence type="ECO:0000256" key="3">
    <source>
        <dbReference type="ARBA" id="ARBA00022833"/>
    </source>
</evidence>
<keyword evidence="2 4" id="KW-0863">Zinc-finger</keyword>
<evidence type="ECO:0000256" key="5">
    <source>
        <dbReference type="SAM" id="MobiDB-lite"/>
    </source>
</evidence>
<reference evidence="7" key="1">
    <citation type="submission" date="2021-01" db="EMBL/GenBank/DDBJ databases">
        <authorList>
            <person name="Corre E."/>
            <person name="Pelletier E."/>
            <person name="Niang G."/>
            <person name="Scheremetjew M."/>
            <person name="Finn R."/>
            <person name="Kale V."/>
            <person name="Holt S."/>
            <person name="Cochrane G."/>
            <person name="Meng A."/>
            <person name="Brown T."/>
            <person name="Cohen L."/>
        </authorList>
    </citation>
    <scope>NUCLEOTIDE SEQUENCE</scope>
    <source>
        <strain evidence="7">GSBS06</strain>
    </source>
</reference>
<name>A0A7S3V0V1_9STRA</name>
<protein>
    <recommendedName>
        <fullName evidence="6">RanBP2-type domain-containing protein</fullName>
    </recommendedName>
</protein>
<keyword evidence="3" id="KW-0862">Zinc</keyword>
<feature type="compositionally biased region" description="Acidic residues" evidence="5">
    <location>
        <begin position="40"/>
        <end position="54"/>
    </location>
</feature>
<dbReference type="SUPFAM" id="SSF57783">
    <property type="entry name" value="Zinc beta-ribbon"/>
    <property type="match status" value="1"/>
</dbReference>